<name>A0A1H4C620_XYLRU</name>
<dbReference type="RefSeq" id="WP_074761147.1">
    <property type="nucleotide sequence ID" value="NZ_FNRF01000003.1"/>
</dbReference>
<reference evidence="1 2" key="1">
    <citation type="submission" date="2016-10" db="EMBL/GenBank/DDBJ databases">
        <authorList>
            <person name="de Groot N.N."/>
        </authorList>
    </citation>
    <scope>NUCLEOTIDE SEQUENCE [LARGE SCALE GENOMIC DNA]</scope>
    <source>
        <strain evidence="1 2">D31d</strain>
    </source>
</reference>
<accession>A0A1H4C620</accession>
<dbReference type="AlphaFoldDB" id="A0A1H4C620"/>
<dbReference type="InterPro" id="IPR041197">
    <property type="entry name" value="LD_cluster3"/>
</dbReference>
<gene>
    <name evidence="1" type="ORF">SAMN05216462_1788</name>
</gene>
<dbReference type="EMBL" id="FNRF01000003">
    <property type="protein sequence ID" value="SEA55809.1"/>
    <property type="molecule type" value="Genomic_DNA"/>
</dbReference>
<organism evidence="1 2">
    <name type="scientific">Xylanibacter ruminicola</name>
    <name type="common">Prevotella ruminicola</name>
    <dbReference type="NCBI Taxonomy" id="839"/>
    <lineage>
        <taxon>Bacteria</taxon>
        <taxon>Pseudomonadati</taxon>
        <taxon>Bacteroidota</taxon>
        <taxon>Bacteroidia</taxon>
        <taxon>Bacteroidales</taxon>
        <taxon>Prevotellaceae</taxon>
        <taxon>Xylanibacter</taxon>
    </lineage>
</organism>
<dbReference type="OrthoDB" id="5525437at2"/>
<evidence type="ECO:0000313" key="2">
    <source>
        <dbReference type="Proteomes" id="UP000182257"/>
    </source>
</evidence>
<dbReference type="Pfam" id="PF18180">
    <property type="entry name" value="LD_cluster3"/>
    <property type="match status" value="1"/>
</dbReference>
<protein>
    <submittedName>
        <fullName evidence="1">Uncharacterized protein</fullName>
    </submittedName>
</protein>
<proteinExistence type="predicted"/>
<dbReference type="Proteomes" id="UP000182257">
    <property type="component" value="Unassembled WGS sequence"/>
</dbReference>
<sequence length="197" mass="22316">MAKEEQVKNIFLSAGVPTADRSPKYYDTADVIAIRDSVIALASTVLANKAFRLIWGGQPAITPLIALVLERYNLKMTDRVTLYQSYEFEKFFPKENENVGNIEFTEKKENREASLLLMRQKMIGDHEYAASVYIGGMEGVEDEYKLFKKYHPGVTCLPIASTGAAAKIIYDEHPGEFDERLLTELSYTSLFKDLLEL</sequence>
<evidence type="ECO:0000313" key="1">
    <source>
        <dbReference type="EMBL" id="SEA55809.1"/>
    </source>
</evidence>